<dbReference type="EMBL" id="UINC01001718">
    <property type="protein sequence ID" value="SUZ87309.1"/>
    <property type="molecule type" value="Genomic_DNA"/>
</dbReference>
<protein>
    <submittedName>
        <fullName evidence="1">Uncharacterized protein</fullName>
    </submittedName>
</protein>
<gene>
    <name evidence="1" type="ORF">METZ01_LOCUS40163</name>
</gene>
<reference evidence="1" key="1">
    <citation type="submission" date="2018-05" db="EMBL/GenBank/DDBJ databases">
        <authorList>
            <person name="Lanie J.A."/>
            <person name="Ng W.-L."/>
            <person name="Kazmierczak K.M."/>
            <person name="Andrzejewski T.M."/>
            <person name="Davidsen T.M."/>
            <person name="Wayne K.J."/>
            <person name="Tettelin H."/>
            <person name="Glass J.I."/>
            <person name="Rusch D."/>
            <person name="Podicherti R."/>
            <person name="Tsui H.-C.T."/>
            <person name="Winkler M.E."/>
        </authorList>
    </citation>
    <scope>NUCLEOTIDE SEQUENCE</scope>
</reference>
<sequence>MINSRVNSSDFIPRAFNQAITKGDFMAVISMKQFLEAGV</sequence>
<accession>A0A381R8Z9</accession>
<evidence type="ECO:0000313" key="1">
    <source>
        <dbReference type="EMBL" id="SUZ87309.1"/>
    </source>
</evidence>
<name>A0A381R8Z9_9ZZZZ</name>
<dbReference type="AlphaFoldDB" id="A0A381R8Z9"/>
<organism evidence="1">
    <name type="scientific">marine metagenome</name>
    <dbReference type="NCBI Taxonomy" id="408172"/>
    <lineage>
        <taxon>unclassified sequences</taxon>
        <taxon>metagenomes</taxon>
        <taxon>ecological metagenomes</taxon>
    </lineage>
</organism>
<feature type="non-terminal residue" evidence="1">
    <location>
        <position position="39"/>
    </location>
</feature>
<proteinExistence type="predicted"/>